<evidence type="ECO:0000256" key="6">
    <source>
        <dbReference type="ARBA" id="ARBA00022989"/>
    </source>
</evidence>
<dbReference type="KEGG" id="vg:37627591"/>
<dbReference type="Pfam" id="PF00974">
    <property type="entry name" value="Rhabdo_glycop_FD"/>
    <property type="match status" value="1"/>
</dbReference>
<keyword evidence="5" id="KW-0261">Viral envelope protein</keyword>
<evidence type="ECO:0000256" key="9">
    <source>
        <dbReference type="SAM" id="Phobius"/>
    </source>
</evidence>
<keyword evidence="6 9" id="KW-1133">Transmembrane helix</keyword>
<dbReference type="RefSeq" id="YP_009362226.1">
    <property type="nucleotide sequence ID" value="NC_034543.1"/>
</dbReference>
<dbReference type="Gene3D" id="2.30.29.130">
    <property type="match status" value="1"/>
</dbReference>
<keyword evidence="2 9" id="KW-0812">Transmembrane</keyword>
<dbReference type="OrthoDB" id="21147at10239"/>
<feature type="domain" description="Spike glycoprotein fusion" evidence="10">
    <location>
        <begin position="116"/>
        <end position="215"/>
    </location>
</feature>
<evidence type="ECO:0000256" key="5">
    <source>
        <dbReference type="ARBA" id="ARBA00022879"/>
    </source>
</evidence>
<dbReference type="GO" id="GO:0055036">
    <property type="term" value="C:virion membrane"/>
    <property type="evidence" value="ECO:0007669"/>
    <property type="project" value="UniProtKB-SubCell"/>
</dbReference>
<dbReference type="GeneID" id="37627591"/>
<evidence type="ECO:0000313" key="12">
    <source>
        <dbReference type="EMBL" id="AJR28596.1"/>
    </source>
</evidence>
<keyword evidence="3" id="KW-0732">Signal</keyword>
<keyword evidence="8" id="KW-0325">Glycoprotein</keyword>
<dbReference type="GO" id="GO:0019031">
    <property type="term" value="C:viral envelope"/>
    <property type="evidence" value="ECO:0007669"/>
    <property type="project" value="UniProtKB-KW"/>
</dbReference>
<evidence type="ECO:0000256" key="2">
    <source>
        <dbReference type="ARBA" id="ARBA00022692"/>
    </source>
</evidence>
<sequence length="623" mass="70743">MFWIKFLVFIRASLITTKGYILPGGVGGVRSSKVHILGEIVPYTSSIDHGVLGTKWDFRHNDGHRTVLPTHCHRTWKDVLIGNIRCPSRKVIGKEGLYNTYIGDVWHPHTDSGSEIKGFLCQKTRWVSTCTETWYFSTTKETQIDEIPISKDDCLAAITLVDSGEYIEPFFPPHVCSWASTNKNTKDFVTVHNHPVLIDIYKNQLMDPIFISGKCSDKVCKTIHKNVIWIEANDNERSDLCVASAWEFSHVFADIDIDHNEPGIVNDIGDSIDSELYGPRSLKGACIIEICGITGIRFAHGEWWGLKTVSNKISFTHGLYHCPANSSVGFVHNIWTPSEVVGEITYREQKCLDVMSSLLGHQKINPYELSYLIQDYPGEGPAYRIMKQFTGKNRTKSTVRLQMKMCRYHVAYIKNVSFLPTDESHEIYEIGTWGNGNKIILNSSEVGIDPSYNGSDNDWELLLTFNGLMKFGKELVLPQAVFTDHPNVSNILEDYEINLIGHPKEIFQESQDELSQVYKFYERSNSTNIVQLAGNVVKSIGKSIGNFFGGTRNLMWWLVTIVLSTLGTFIAYKLGLFNFIKRMILSDTLKKEEKRLSNIYEEPLKLGERKANLVRNPFFDHGI</sequence>
<dbReference type="Proteomes" id="UP000103430">
    <property type="component" value="Segment"/>
</dbReference>
<evidence type="ECO:0000313" key="13">
    <source>
        <dbReference type="Proteomes" id="UP000103430"/>
    </source>
</evidence>
<feature type="domain" description="Spike glycoprotein G central" evidence="11">
    <location>
        <begin position="321"/>
        <end position="415"/>
    </location>
</feature>
<feature type="transmembrane region" description="Helical" evidence="9">
    <location>
        <begin position="554"/>
        <end position="574"/>
    </location>
</feature>
<accession>A0A0D3R1X1</accession>
<reference evidence="12 13" key="1">
    <citation type="journal article" date="2015" name="PLoS Pathog.">
        <title>Evolution of genome size and complexity in the rhabdoviridae.</title>
        <authorList>
            <person name="Walker P.J."/>
            <person name="Firth C."/>
            <person name="Widen S.G."/>
            <person name="Blasdell K.R."/>
            <person name="Guzman H."/>
            <person name="Wood T.G."/>
            <person name="Paradkar P.N."/>
            <person name="Holmes E.C."/>
            <person name="Tesh R.B."/>
            <person name="Vasilakis N."/>
        </authorList>
    </citation>
    <scope>NUCLEOTIDE SEQUENCE [LARGE SCALE GENOMIC DNA]</scope>
    <source>
        <strain evidence="12 13">OR1023</strain>
    </source>
</reference>
<evidence type="ECO:0000256" key="7">
    <source>
        <dbReference type="ARBA" id="ARBA00023136"/>
    </source>
</evidence>
<keyword evidence="4" id="KW-0946">Virion</keyword>
<evidence type="ECO:0000256" key="3">
    <source>
        <dbReference type="ARBA" id="ARBA00022729"/>
    </source>
</evidence>
<evidence type="ECO:0000256" key="1">
    <source>
        <dbReference type="ARBA" id="ARBA00004563"/>
    </source>
</evidence>
<proteinExistence type="predicted"/>
<protein>
    <submittedName>
        <fullName evidence="12">Glycoprotein</fullName>
    </submittedName>
</protein>
<comment type="subcellular location">
    <subcellularLocation>
        <location evidence="1">Virion membrane</location>
        <topology evidence="1">Single-pass type I membrane protein</topology>
    </subcellularLocation>
</comment>
<evidence type="ECO:0000256" key="4">
    <source>
        <dbReference type="ARBA" id="ARBA00022844"/>
    </source>
</evidence>
<dbReference type="InterPro" id="IPR001903">
    <property type="entry name" value="Rhabdo_glycop_FD"/>
</dbReference>
<dbReference type="SUPFAM" id="SSF161008">
    <property type="entry name" value="Viral glycoprotein ectodomain-like"/>
    <property type="match status" value="1"/>
</dbReference>
<evidence type="ECO:0000259" key="10">
    <source>
        <dbReference type="Pfam" id="PF00974"/>
    </source>
</evidence>
<evidence type="ECO:0000256" key="8">
    <source>
        <dbReference type="ARBA" id="ARBA00023180"/>
    </source>
</evidence>
<keyword evidence="13" id="KW-1185">Reference proteome</keyword>
<name>A0A0D3R1X1_9RHAB</name>
<dbReference type="InterPro" id="IPR055447">
    <property type="entry name" value="Rhabdo_glycop_CD"/>
</dbReference>
<keyword evidence="7 9" id="KW-0472">Membrane</keyword>
<dbReference type="EMBL" id="KM205025">
    <property type="protein sequence ID" value="AJR28596.1"/>
    <property type="molecule type" value="Viral_cRNA"/>
</dbReference>
<dbReference type="Pfam" id="PF24833">
    <property type="entry name" value="Rhabdo_glycop_CD"/>
    <property type="match status" value="1"/>
</dbReference>
<evidence type="ECO:0000259" key="11">
    <source>
        <dbReference type="Pfam" id="PF24833"/>
    </source>
</evidence>
<organism evidence="12 13">
    <name type="scientific">Ord River virus</name>
    <dbReference type="NCBI Taxonomy" id="1620895"/>
    <lineage>
        <taxon>Viruses</taxon>
        <taxon>Riboviria</taxon>
        <taxon>Orthornavirae</taxon>
        <taxon>Negarnaviricota</taxon>
        <taxon>Haploviricotina</taxon>
        <taxon>Monjiviricetes</taxon>
        <taxon>Mononegavirales</taxon>
        <taxon>Rhabdoviridae</taxon>
        <taxon>Alpharhabdovirinae</taxon>
        <taxon>Hapavirus</taxon>
        <taxon>Hapavirus ord</taxon>
    </lineage>
</organism>